<keyword evidence="1" id="KW-0812">Transmembrane</keyword>
<evidence type="ECO:0000313" key="2">
    <source>
        <dbReference type="EMBL" id="ARB12685.1"/>
    </source>
</evidence>
<protein>
    <submittedName>
        <fullName evidence="2">Uncharacterized protein</fullName>
    </submittedName>
</protein>
<gene>
    <name evidence="2" type="ORF">BIS47_181</name>
</gene>
<dbReference type="RefSeq" id="YP_009832688.1">
    <property type="nucleotide sequence ID" value="NC_048656.1"/>
</dbReference>
<dbReference type="EMBL" id="KY652726">
    <property type="protein sequence ID" value="ARB12685.1"/>
    <property type="molecule type" value="Genomic_DNA"/>
</dbReference>
<organism evidence="2 3">
    <name type="scientific">Klebsiella phage vB_KpnM_BIS47</name>
    <dbReference type="NCBI Taxonomy" id="1907784"/>
    <lineage>
        <taxon>Viruses</taxon>
        <taxon>Duplodnaviria</taxon>
        <taxon>Heunggongvirae</taxon>
        <taxon>Uroviricota</taxon>
        <taxon>Caudoviricetes</taxon>
        <taxon>Vequintavirinae</taxon>
        <taxon>Mydovirus</taxon>
        <taxon>Mydovirus BIS47</taxon>
    </lineage>
</organism>
<keyword evidence="1" id="KW-0472">Membrane</keyword>
<keyword evidence="1" id="KW-1133">Transmembrane helix</keyword>
<dbReference type="KEGG" id="vg:55632674"/>
<name>A0A1V0E722_9CAUD</name>
<evidence type="ECO:0000313" key="3">
    <source>
        <dbReference type="Proteomes" id="UP000221691"/>
    </source>
</evidence>
<dbReference type="Proteomes" id="UP000221691">
    <property type="component" value="Segment"/>
</dbReference>
<sequence>MSDYKILYKRRAGRESWEVFYKERPLEYCTPRVLTDCGYPDSNPYDSLDNARKVIKSHKRFMEMYIEENRENTTKWLSEDGVPIPQQVMEVLPDDGPPNIMTKVCVAIPVLAVIIATGILYYIMD</sequence>
<reference evidence="2 3" key="1">
    <citation type="submission" date="2017-02" db="EMBL/GenBank/DDBJ databases">
        <title>Genome sequencing and assembly of Klebsiella pneumoniae phages.</title>
        <authorList>
            <person name="Labudda L."/>
            <person name="Strapagiel D."/>
            <person name="Karczewska-Golec J."/>
            <person name="Golec P."/>
        </authorList>
    </citation>
    <scope>NUCLEOTIDE SEQUENCE [LARGE SCALE GENOMIC DNA]</scope>
</reference>
<accession>A0A1V0E722</accession>
<proteinExistence type="predicted"/>
<feature type="transmembrane region" description="Helical" evidence="1">
    <location>
        <begin position="104"/>
        <end position="124"/>
    </location>
</feature>
<dbReference type="GeneID" id="55632674"/>
<keyword evidence="3" id="KW-1185">Reference proteome</keyword>
<evidence type="ECO:0000256" key="1">
    <source>
        <dbReference type="SAM" id="Phobius"/>
    </source>
</evidence>